<dbReference type="InterPro" id="IPR033880">
    <property type="entry name" value="SPFH_YdjI"/>
</dbReference>
<feature type="region of interest" description="Disordered" evidence="2">
    <location>
        <begin position="449"/>
        <end position="473"/>
    </location>
</feature>
<gene>
    <name evidence="4" type="ORF">DORFOR_00061</name>
</gene>
<dbReference type="eggNOG" id="COG4260">
    <property type="taxonomic scope" value="Bacteria"/>
</dbReference>
<dbReference type="STRING" id="411461.DORFOR_00061"/>
<reference evidence="4 5" key="1">
    <citation type="submission" date="2007-10" db="EMBL/GenBank/DDBJ databases">
        <title>Draft genome sequence of Dorea formicigenerans(ATCC 27755).</title>
        <authorList>
            <person name="Sudarsanam P."/>
            <person name="Ley R."/>
            <person name="Guruge J."/>
            <person name="Turnbaugh P.J."/>
            <person name="Mahowald M."/>
            <person name="Liep D."/>
            <person name="Gordon J."/>
        </authorList>
    </citation>
    <scope>NUCLEOTIDE SEQUENCE [LARGE SCALE GENOMIC DNA]</scope>
    <source>
        <strain evidence="4 5">ATCC 27755</strain>
    </source>
</reference>
<dbReference type="PaxDb" id="411461-DORFOR_00061"/>
<dbReference type="EMBL" id="AAXA02000003">
    <property type="protein sequence ID" value="EDR48515.1"/>
    <property type="molecule type" value="Genomic_DNA"/>
</dbReference>
<proteinExistence type="predicted"/>
<dbReference type="AlphaFoldDB" id="B0G1I2"/>
<dbReference type="PANTHER" id="PTHR37826:SF2">
    <property type="entry name" value="ZINC-RIBBON DOMAIN-CONTAINING PROTEIN"/>
    <property type="match status" value="1"/>
</dbReference>
<comment type="caution">
    <text evidence="4">The sequence shown here is derived from an EMBL/GenBank/DDBJ whole genome shotgun (WGS) entry which is preliminary data.</text>
</comment>
<feature type="coiled-coil region" evidence="1">
    <location>
        <begin position="347"/>
        <end position="374"/>
    </location>
</feature>
<evidence type="ECO:0000313" key="5">
    <source>
        <dbReference type="Proteomes" id="UP000005359"/>
    </source>
</evidence>
<name>B0G1I2_9FIRM</name>
<organism evidence="4 5">
    <name type="scientific">Dorea formicigenerans ATCC 27755</name>
    <dbReference type="NCBI Taxonomy" id="411461"/>
    <lineage>
        <taxon>Bacteria</taxon>
        <taxon>Bacillati</taxon>
        <taxon>Bacillota</taxon>
        <taxon>Clostridia</taxon>
        <taxon>Lachnospirales</taxon>
        <taxon>Lachnospiraceae</taxon>
        <taxon>Dorea</taxon>
    </lineage>
</organism>
<evidence type="ECO:0000256" key="1">
    <source>
        <dbReference type="SAM" id="Coils"/>
    </source>
</evidence>
<dbReference type="PANTHER" id="PTHR37826">
    <property type="entry name" value="FLOTILLIN BAND_7_5 DOMAIN PROTEIN"/>
    <property type="match status" value="1"/>
</dbReference>
<accession>B0G1I2</accession>
<feature type="domain" description="SPFH" evidence="3">
    <location>
        <begin position="62"/>
        <end position="286"/>
    </location>
</feature>
<dbReference type="CDD" id="cd03408">
    <property type="entry name" value="SPFH_like_u1"/>
    <property type="match status" value="1"/>
</dbReference>
<dbReference type="CDD" id="cd00350">
    <property type="entry name" value="rubredoxin_like"/>
    <property type="match status" value="1"/>
</dbReference>
<sequence length="473" mass="52043">MISDAKGVKNMGLIKAAMGAAGGVMADQWKEFFYCDALDQDTLMIKGQKRTGARSSNTKGSDNIISNGSGIAVANGQCMMIVEQGKVVEVCAEPGEYTYDTSSEPSIFAGNLSDSIKSTFMTIGKRFTYGGDTGKDQRVYYFNTKEITDNKFGTANPVWFRVVDQKINLDKDVEIRCNGIYSYRITNPLLFYTNLGGNVSDRFERSEIDTQLRTEFINALQPAFAKIAELEIRPSQIPAHSMEIGDAMNEVLTKKWSELRGISIVSVAFNPVTLKEEDAEAIKQAQNASMYRDPNMMAATLGMAQAEAMKTAAGNPNGAMMGFMGMNMAGGGMGGMNLQGLYNQGAAQQQMQQQQMQEQQMREQQMQQQQIKQQEMAQNTQTTETAAGWTCACGKVNTGKFCIECGKQKPADGWTCSCGTVNKGKFCMECGKQKPAGEPLYRCDKCGWEPEDPKNPPRFCPECGDPFDENDMQ</sequence>
<evidence type="ECO:0000259" key="3">
    <source>
        <dbReference type="Pfam" id="PF13421"/>
    </source>
</evidence>
<protein>
    <recommendedName>
        <fullName evidence="3">SPFH domain-containing protein</fullName>
    </recommendedName>
</protein>
<evidence type="ECO:0000256" key="2">
    <source>
        <dbReference type="SAM" id="MobiDB-lite"/>
    </source>
</evidence>
<dbReference type="Proteomes" id="UP000005359">
    <property type="component" value="Unassembled WGS sequence"/>
</dbReference>
<keyword evidence="1" id="KW-0175">Coiled coil</keyword>
<dbReference type="Pfam" id="PF13421">
    <property type="entry name" value="Band_7_1"/>
    <property type="match status" value="1"/>
</dbReference>
<evidence type="ECO:0000313" key="4">
    <source>
        <dbReference type="EMBL" id="EDR48515.1"/>
    </source>
</evidence>
<reference evidence="4 5" key="2">
    <citation type="submission" date="2007-10" db="EMBL/GenBank/DDBJ databases">
        <authorList>
            <person name="Fulton L."/>
            <person name="Clifton S."/>
            <person name="Fulton B."/>
            <person name="Xu J."/>
            <person name="Minx P."/>
            <person name="Pepin K.H."/>
            <person name="Johnson M."/>
            <person name="Thiruvilangam P."/>
            <person name="Bhonagiri V."/>
            <person name="Nash W.E."/>
            <person name="Wang C."/>
            <person name="Mardis E.R."/>
            <person name="Wilson R.K."/>
        </authorList>
    </citation>
    <scope>NUCLEOTIDE SEQUENCE [LARGE SCALE GENOMIC DNA]</scope>
    <source>
        <strain evidence="4 5">ATCC 27755</strain>
    </source>
</reference>